<dbReference type="EMBL" id="BOMM01000067">
    <property type="protein sequence ID" value="GIE15469.1"/>
    <property type="molecule type" value="Genomic_DNA"/>
</dbReference>
<comment type="caution">
    <text evidence="1">The sequence shown here is derived from an EMBL/GenBank/DDBJ whole genome shotgun (WGS) entry which is preliminary data.</text>
</comment>
<keyword evidence="2" id="KW-1185">Reference proteome</keyword>
<evidence type="ECO:0000313" key="1">
    <source>
        <dbReference type="EMBL" id="GIE15469.1"/>
    </source>
</evidence>
<dbReference type="Gene3D" id="2.120.10.30">
    <property type="entry name" value="TolB, C-terminal domain"/>
    <property type="match status" value="1"/>
</dbReference>
<organism evidence="1 2">
    <name type="scientific">Paractinoplanes ferrugineus</name>
    <dbReference type="NCBI Taxonomy" id="113564"/>
    <lineage>
        <taxon>Bacteria</taxon>
        <taxon>Bacillati</taxon>
        <taxon>Actinomycetota</taxon>
        <taxon>Actinomycetes</taxon>
        <taxon>Micromonosporales</taxon>
        <taxon>Micromonosporaceae</taxon>
        <taxon>Paractinoplanes</taxon>
    </lineage>
</organism>
<dbReference type="RefSeq" id="WP_203821834.1">
    <property type="nucleotide sequence ID" value="NZ_BAAABP010000019.1"/>
</dbReference>
<protein>
    <recommendedName>
        <fullName evidence="3">Biopolymer transporter Tol</fullName>
    </recommendedName>
</protein>
<evidence type="ECO:0008006" key="3">
    <source>
        <dbReference type="Google" id="ProtNLM"/>
    </source>
</evidence>
<name>A0A919MHZ5_9ACTN</name>
<proteinExistence type="predicted"/>
<dbReference type="Proteomes" id="UP000598174">
    <property type="component" value="Unassembled WGS sequence"/>
</dbReference>
<gene>
    <name evidence="1" type="ORF">Afe05nite_73090</name>
</gene>
<dbReference type="AlphaFoldDB" id="A0A919MHZ5"/>
<evidence type="ECO:0000313" key="2">
    <source>
        <dbReference type="Proteomes" id="UP000598174"/>
    </source>
</evidence>
<dbReference type="SUPFAM" id="SSF69304">
    <property type="entry name" value="Tricorn protease N-terminal domain"/>
    <property type="match status" value="1"/>
</dbReference>
<sequence length="292" mass="31729">MRQLQPGQICRIWTAGPGEPPVARFATSRLRLESPNWLSGGDDLVLNGGGRLWRLSPATGRLDEVPFTGLPPVNNDHLPDPDGKHIYLSAYDRKIYRAPVEGGAAELITDDPAAEVLHFLHGVHPSGDRLAFIGLPPGQRPGEGHGDVFTVSARGRDYRRLTCGPGHSDGCEYSPDGEWLYFNTEMFDGHAQIARIRPDGSGLEQLTFDDEVNWFPHLSPDGRWATYIAFPAGTRGHPPNVRIDVRIVALDDWSAARTVATVAGGQGSLDTNSWSADSSAFAFVSYPAAPPE</sequence>
<dbReference type="InterPro" id="IPR011042">
    <property type="entry name" value="6-blade_b-propeller_TolB-like"/>
</dbReference>
<reference evidence="1" key="1">
    <citation type="submission" date="2021-01" db="EMBL/GenBank/DDBJ databases">
        <title>Whole genome shotgun sequence of Actinoplanes ferrugineus NBRC 15555.</title>
        <authorList>
            <person name="Komaki H."/>
            <person name="Tamura T."/>
        </authorList>
    </citation>
    <scope>NUCLEOTIDE SEQUENCE</scope>
    <source>
        <strain evidence="1">NBRC 15555</strain>
    </source>
</reference>
<accession>A0A919MHZ5</accession>